<dbReference type="Proteomes" id="UP000183275">
    <property type="component" value="Unassembled WGS sequence"/>
</dbReference>
<reference evidence="3" key="1">
    <citation type="submission" date="2016-10" db="EMBL/GenBank/DDBJ databases">
        <authorList>
            <person name="Varghese N."/>
        </authorList>
    </citation>
    <scope>NUCLEOTIDE SEQUENCE [LARGE SCALE GENOMIC DNA]</scope>
    <source>
        <strain evidence="3">CGMCC 1.12284</strain>
    </source>
</reference>
<protein>
    <submittedName>
        <fullName evidence="2">Uncharacterized protein</fullName>
    </submittedName>
</protein>
<evidence type="ECO:0000256" key="1">
    <source>
        <dbReference type="SAM" id="MobiDB-lite"/>
    </source>
</evidence>
<dbReference type="EMBL" id="FOIS01000005">
    <property type="protein sequence ID" value="SEW30889.1"/>
    <property type="molecule type" value="Genomic_DNA"/>
</dbReference>
<evidence type="ECO:0000313" key="3">
    <source>
        <dbReference type="Proteomes" id="UP000183275"/>
    </source>
</evidence>
<gene>
    <name evidence="2" type="ORF">SAMN05216285_3918</name>
</gene>
<feature type="region of interest" description="Disordered" evidence="1">
    <location>
        <begin position="1"/>
        <end position="26"/>
    </location>
</feature>
<accession>A0A1I0QTF4</accession>
<name>A0A1I0QTF4_9EURY</name>
<dbReference type="STRING" id="1202768.SAMN05216285_3918"/>
<proteinExistence type="predicted"/>
<keyword evidence="3" id="KW-1185">Reference proteome</keyword>
<evidence type="ECO:0000313" key="2">
    <source>
        <dbReference type="EMBL" id="SEW30889.1"/>
    </source>
</evidence>
<organism evidence="2 3">
    <name type="scientific">Natrinema salifodinae</name>
    <dbReference type="NCBI Taxonomy" id="1202768"/>
    <lineage>
        <taxon>Archaea</taxon>
        <taxon>Methanobacteriati</taxon>
        <taxon>Methanobacteriota</taxon>
        <taxon>Stenosarchaea group</taxon>
        <taxon>Halobacteria</taxon>
        <taxon>Halobacteriales</taxon>
        <taxon>Natrialbaceae</taxon>
        <taxon>Natrinema</taxon>
    </lineage>
</organism>
<dbReference type="RefSeq" id="WP_049989905.1">
    <property type="nucleotide sequence ID" value="NZ_FOIS01000005.1"/>
</dbReference>
<sequence length="102" mass="11747">MTTQDTPSNETEERQPTIDPKSPPEVNLEGLEDCSSAGLTKLEDLDVIKLETEQRNGEDIVTQIQINVQYLETMGTEFHVVERRYGDRWELGSWDPDIRVLR</sequence>
<dbReference type="AlphaFoldDB" id="A0A1I0QTF4"/>